<dbReference type="KEGG" id="aei:AOY20_13510"/>
<reference evidence="2 3" key="1">
    <citation type="journal article" date="2015" name="Int. J. Syst. Evol. Microbiol.">
        <title>Acinetobacter equi sp. nov. isolated from horse faeces.</title>
        <authorList>
            <person name="Poppel M.T."/>
            <person name="Skiebe E."/>
            <person name="Laue M."/>
            <person name="Bergmann H."/>
            <person name="Ebersberger I."/>
            <person name="Garn T."/>
            <person name="Fruth A."/>
            <person name="Baumgardt S."/>
            <person name="Busse H.J."/>
            <person name="Wilharm G."/>
        </authorList>
    </citation>
    <scope>NUCLEOTIDE SEQUENCE [LARGE SCALE GENOMIC DNA]</scope>
    <source>
        <strain evidence="2 3">114</strain>
    </source>
</reference>
<evidence type="ECO:0000256" key="1">
    <source>
        <dbReference type="SAM" id="SignalP"/>
    </source>
</evidence>
<dbReference type="PROSITE" id="PS51257">
    <property type="entry name" value="PROKAR_LIPOPROTEIN"/>
    <property type="match status" value="1"/>
</dbReference>
<evidence type="ECO:0008006" key="4">
    <source>
        <dbReference type="Google" id="ProtNLM"/>
    </source>
</evidence>
<accession>A0A0N9VFX4</accession>
<sequence length="171" mass="18759">MKKLLLSTLCVSMLALTACGKNETTSSTNHAEASSAVVYSSEVVVDMRSDLDQIQTLSNAKAQEALQFQTSIAEAVQKGKRDEVTKVVDQMKKYVDGFNKDLDGLHLKSTEGDNLRNKIKEVNNIGVELAVTGMNVPPNMDKIAELQKNAMDLQQSLLQDMQKIQSKTVAK</sequence>
<evidence type="ECO:0000313" key="3">
    <source>
        <dbReference type="Proteomes" id="UP000064939"/>
    </source>
</evidence>
<dbReference type="RefSeq" id="WP_054582357.1">
    <property type="nucleotide sequence ID" value="NZ_CP012808.1"/>
</dbReference>
<organism evidence="2 3">
    <name type="scientific">Acinetobacter equi</name>
    <dbReference type="NCBI Taxonomy" id="1324350"/>
    <lineage>
        <taxon>Bacteria</taxon>
        <taxon>Pseudomonadati</taxon>
        <taxon>Pseudomonadota</taxon>
        <taxon>Gammaproteobacteria</taxon>
        <taxon>Moraxellales</taxon>
        <taxon>Moraxellaceae</taxon>
        <taxon>Acinetobacter</taxon>
    </lineage>
</organism>
<proteinExistence type="predicted"/>
<keyword evidence="1" id="KW-0732">Signal</keyword>
<feature type="signal peptide" evidence="1">
    <location>
        <begin position="1"/>
        <end position="20"/>
    </location>
</feature>
<dbReference type="AlphaFoldDB" id="A0A0N9VFX4"/>
<dbReference type="STRING" id="1324350.AOY20_13510"/>
<name>A0A0N9VFX4_9GAMM</name>
<protein>
    <recommendedName>
        <fullName evidence="4">Lipoprotein</fullName>
    </recommendedName>
</protein>
<gene>
    <name evidence="2" type="ORF">AOY20_13510</name>
</gene>
<evidence type="ECO:0000313" key="2">
    <source>
        <dbReference type="EMBL" id="ALH96478.1"/>
    </source>
</evidence>
<dbReference type="EMBL" id="CP012808">
    <property type="protein sequence ID" value="ALH96478.1"/>
    <property type="molecule type" value="Genomic_DNA"/>
</dbReference>
<dbReference type="Proteomes" id="UP000064939">
    <property type="component" value="Chromosome"/>
</dbReference>
<dbReference type="OrthoDB" id="6712404at2"/>
<feature type="chain" id="PRO_5006039432" description="Lipoprotein" evidence="1">
    <location>
        <begin position="21"/>
        <end position="171"/>
    </location>
</feature>
<keyword evidence="3" id="KW-1185">Reference proteome</keyword>